<dbReference type="GO" id="GO:0045892">
    <property type="term" value="P:negative regulation of DNA-templated transcription"/>
    <property type="evidence" value="ECO:0007669"/>
    <property type="project" value="TreeGrafter"/>
</dbReference>
<dbReference type="SUPFAM" id="SSF55781">
    <property type="entry name" value="GAF domain-like"/>
    <property type="match status" value="1"/>
</dbReference>
<keyword evidence="2" id="KW-0238">DNA-binding</keyword>
<organism evidence="6">
    <name type="scientific">bioreactor metagenome</name>
    <dbReference type="NCBI Taxonomy" id="1076179"/>
    <lineage>
        <taxon>unclassified sequences</taxon>
        <taxon>metagenomes</taxon>
        <taxon>ecological metagenomes</taxon>
    </lineage>
</organism>
<dbReference type="InterPro" id="IPR050707">
    <property type="entry name" value="HTH_MetabolicPath_Reg"/>
</dbReference>
<protein>
    <submittedName>
        <fullName evidence="6">Transcriptional regulator KdgR</fullName>
    </submittedName>
</protein>
<dbReference type="EMBL" id="VSSQ01001179">
    <property type="protein sequence ID" value="MPM05937.1"/>
    <property type="molecule type" value="Genomic_DNA"/>
</dbReference>
<keyword evidence="3" id="KW-0804">Transcription</keyword>
<dbReference type="InterPro" id="IPR036390">
    <property type="entry name" value="WH_DNA-bd_sf"/>
</dbReference>
<evidence type="ECO:0000313" key="6">
    <source>
        <dbReference type="EMBL" id="MPM05937.1"/>
    </source>
</evidence>
<dbReference type="Pfam" id="PF09339">
    <property type="entry name" value="HTH_IclR"/>
    <property type="match status" value="1"/>
</dbReference>
<feature type="domain" description="IclR-ED" evidence="5">
    <location>
        <begin position="65"/>
        <end position="247"/>
    </location>
</feature>
<accession>A0A644WQK6</accession>
<comment type="caution">
    <text evidence="6">The sequence shown here is derived from an EMBL/GenBank/DDBJ whole genome shotgun (WGS) entry which is preliminary data.</text>
</comment>
<dbReference type="InterPro" id="IPR029016">
    <property type="entry name" value="GAF-like_dom_sf"/>
</dbReference>
<sequence length="251" mass="27364">MVQSVTRSLLLLDALSKSHKKCSLAELCEITALAPSTVHRLLLALKESRFVAQDSSSSKYYLGPALIILGIRASNYLNLRELARPVLTSLAATSKEDAYLSLIDGDNAIMAESAYGPQPLKVIYPLTVPIPLHSGAARKVLLAYQDPAFIENYLHKKLSKYTNNTTTDANKLRQQLEEIREKGYSLTLGESLNGALGICSPVFDSFGNIVAGLGISCPTLRIKKEDYPALIELVKQHAKQLSSDLGYADAK</sequence>
<dbReference type="AlphaFoldDB" id="A0A644WQK6"/>
<dbReference type="InterPro" id="IPR005471">
    <property type="entry name" value="Tscrpt_reg_IclR_N"/>
</dbReference>
<dbReference type="PROSITE" id="PS51078">
    <property type="entry name" value="ICLR_ED"/>
    <property type="match status" value="1"/>
</dbReference>
<evidence type="ECO:0000259" key="4">
    <source>
        <dbReference type="PROSITE" id="PS51077"/>
    </source>
</evidence>
<gene>
    <name evidence="6" type="primary">kdgR_10</name>
    <name evidence="6" type="ORF">SDC9_52232</name>
</gene>
<feature type="domain" description="HTH iclR-type" evidence="4">
    <location>
        <begin position="2"/>
        <end position="64"/>
    </location>
</feature>
<evidence type="ECO:0000256" key="2">
    <source>
        <dbReference type="ARBA" id="ARBA00023125"/>
    </source>
</evidence>
<dbReference type="PROSITE" id="PS51077">
    <property type="entry name" value="HTH_ICLR"/>
    <property type="match status" value="1"/>
</dbReference>
<dbReference type="SMART" id="SM00346">
    <property type="entry name" value="HTH_ICLR"/>
    <property type="match status" value="1"/>
</dbReference>
<evidence type="ECO:0000256" key="3">
    <source>
        <dbReference type="ARBA" id="ARBA00023163"/>
    </source>
</evidence>
<dbReference type="Gene3D" id="1.10.10.10">
    <property type="entry name" value="Winged helix-like DNA-binding domain superfamily/Winged helix DNA-binding domain"/>
    <property type="match status" value="1"/>
</dbReference>
<keyword evidence="1" id="KW-0805">Transcription regulation</keyword>
<name>A0A644WQK6_9ZZZZ</name>
<dbReference type="InterPro" id="IPR036388">
    <property type="entry name" value="WH-like_DNA-bd_sf"/>
</dbReference>
<dbReference type="PANTHER" id="PTHR30136:SF19">
    <property type="entry name" value="DNA-BINDING TRANSCRIPTIONAL REPRESSOR YIAJ"/>
    <property type="match status" value="1"/>
</dbReference>
<dbReference type="Gene3D" id="3.30.450.40">
    <property type="match status" value="1"/>
</dbReference>
<dbReference type="GO" id="GO:0003677">
    <property type="term" value="F:DNA binding"/>
    <property type="evidence" value="ECO:0007669"/>
    <property type="project" value="UniProtKB-KW"/>
</dbReference>
<evidence type="ECO:0000256" key="1">
    <source>
        <dbReference type="ARBA" id="ARBA00023015"/>
    </source>
</evidence>
<dbReference type="GO" id="GO:0003700">
    <property type="term" value="F:DNA-binding transcription factor activity"/>
    <property type="evidence" value="ECO:0007669"/>
    <property type="project" value="TreeGrafter"/>
</dbReference>
<dbReference type="Pfam" id="PF01614">
    <property type="entry name" value="IclR_C"/>
    <property type="match status" value="1"/>
</dbReference>
<dbReference type="PANTHER" id="PTHR30136">
    <property type="entry name" value="HELIX-TURN-HELIX TRANSCRIPTIONAL REGULATOR, ICLR FAMILY"/>
    <property type="match status" value="1"/>
</dbReference>
<evidence type="ECO:0000259" key="5">
    <source>
        <dbReference type="PROSITE" id="PS51078"/>
    </source>
</evidence>
<proteinExistence type="predicted"/>
<reference evidence="6" key="1">
    <citation type="submission" date="2019-08" db="EMBL/GenBank/DDBJ databases">
        <authorList>
            <person name="Kucharzyk K."/>
            <person name="Murdoch R.W."/>
            <person name="Higgins S."/>
            <person name="Loffler F."/>
        </authorList>
    </citation>
    <scope>NUCLEOTIDE SEQUENCE</scope>
</reference>
<dbReference type="SUPFAM" id="SSF46785">
    <property type="entry name" value="Winged helix' DNA-binding domain"/>
    <property type="match status" value="1"/>
</dbReference>
<dbReference type="InterPro" id="IPR014757">
    <property type="entry name" value="Tscrpt_reg_IclR_C"/>
</dbReference>